<dbReference type="SUPFAM" id="SSF51735">
    <property type="entry name" value="NAD(P)-binding Rossmann-fold domains"/>
    <property type="match status" value="1"/>
</dbReference>
<evidence type="ECO:0000259" key="1">
    <source>
        <dbReference type="Pfam" id="PF01370"/>
    </source>
</evidence>
<dbReference type="Proteomes" id="UP000512286">
    <property type="component" value="Chromosome"/>
</dbReference>
<sequence>MRLLVLGGSEFVSEALSKYLISKGYSVDILTRGIKSLGYDGYNKHIKCDRKDSNNMKIQLNKEVYDYVFDISAYTEEDAKIALESINKEKLQKYIFCSSGAVYKPSDEIIDEDFTKEENPFWGQYGLDKKAAEDYIINSGTNYCILRPTYIYGEGNNLYRESYFFDRILNKKFIQVPSGDEVRTQFLHIDDLVRIFESAMYSNESNEIYNVTNDEIVTWKEYINICGEVIGELPIIKEVNSSKSIQEVRTYFPFRNTTYTLSIDKLKSSSLHVPKIGLKAGLEKTYRWYKENDIKLEDKKMINVDNLLE</sequence>
<dbReference type="EMBL" id="CP059378">
    <property type="protein sequence ID" value="QLY80295.1"/>
    <property type="molecule type" value="Genomic_DNA"/>
</dbReference>
<protein>
    <submittedName>
        <fullName evidence="2">NAD-dependent epimerase/dehydratase family protein</fullName>
    </submittedName>
</protein>
<dbReference type="KEGG" id="cint:HZF06_01540"/>
<dbReference type="InterPro" id="IPR036291">
    <property type="entry name" value="NAD(P)-bd_dom_sf"/>
</dbReference>
<evidence type="ECO:0000313" key="3">
    <source>
        <dbReference type="Proteomes" id="UP000512286"/>
    </source>
</evidence>
<dbReference type="RefSeq" id="WP_181602161.1">
    <property type="nucleotide sequence ID" value="NZ_CP059378.1"/>
</dbReference>
<proteinExistence type="predicted"/>
<dbReference type="InterPro" id="IPR050177">
    <property type="entry name" value="Lipid_A_modif_metabolic_enz"/>
</dbReference>
<gene>
    <name evidence="2" type="ORF">HZF06_01540</name>
</gene>
<dbReference type="Pfam" id="PF01370">
    <property type="entry name" value="Epimerase"/>
    <property type="match status" value="1"/>
</dbReference>
<accession>A0A7D7A0Z3</accession>
<evidence type="ECO:0000313" key="2">
    <source>
        <dbReference type="EMBL" id="QLY80295.1"/>
    </source>
</evidence>
<dbReference type="PANTHER" id="PTHR43245:SF13">
    <property type="entry name" value="UDP-D-APIOSE_UDP-D-XYLOSE SYNTHASE 2"/>
    <property type="match status" value="1"/>
</dbReference>
<dbReference type="InterPro" id="IPR001509">
    <property type="entry name" value="Epimerase_deHydtase"/>
</dbReference>
<organism evidence="2 3">
    <name type="scientific">Clostridium intestinale</name>
    <dbReference type="NCBI Taxonomy" id="36845"/>
    <lineage>
        <taxon>Bacteria</taxon>
        <taxon>Bacillati</taxon>
        <taxon>Bacillota</taxon>
        <taxon>Clostridia</taxon>
        <taxon>Eubacteriales</taxon>
        <taxon>Clostridiaceae</taxon>
        <taxon>Clostridium</taxon>
    </lineage>
</organism>
<dbReference type="Gene3D" id="3.40.50.720">
    <property type="entry name" value="NAD(P)-binding Rossmann-like Domain"/>
    <property type="match status" value="1"/>
</dbReference>
<dbReference type="AlphaFoldDB" id="A0A7D7A0Z3"/>
<dbReference type="PANTHER" id="PTHR43245">
    <property type="entry name" value="BIFUNCTIONAL POLYMYXIN RESISTANCE PROTEIN ARNA"/>
    <property type="match status" value="1"/>
</dbReference>
<reference evidence="2 3" key="1">
    <citation type="submission" date="2020-07" db="EMBL/GenBank/DDBJ databases">
        <title>Electron transfer.</title>
        <authorList>
            <person name="Huang L."/>
            <person name="Liu X."/>
            <person name="Zhou S."/>
        </authorList>
    </citation>
    <scope>NUCLEOTIDE SEQUENCE [LARGE SCALE GENOMIC DNA]</scope>
    <source>
        <strain evidence="2 3">Lx1</strain>
    </source>
</reference>
<feature type="domain" description="NAD-dependent epimerase/dehydratase" evidence="1">
    <location>
        <begin position="4"/>
        <end position="211"/>
    </location>
</feature>
<name>A0A7D7A0Z3_9CLOT</name>